<dbReference type="SUPFAM" id="SSF46785">
    <property type="entry name" value="Winged helix' DNA-binding domain"/>
    <property type="match status" value="1"/>
</dbReference>
<keyword evidence="2" id="KW-0805">Transcription regulation</keyword>
<proteinExistence type="inferred from homology"/>
<evidence type="ECO:0000313" key="8">
    <source>
        <dbReference type="Proteomes" id="UP000575469"/>
    </source>
</evidence>
<protein>
    <submittedName>
        <fullName evidence="6">BlaI/MecI/CopY family transcriptional regulator</fullName>
    </submittedName>
    <submittedName>
        <fullName evidence="5">Penicillinase repressor family protein</fullName>
    </submittedName>
</protein>
<evidence type="ECO:0000313" key="6">
    <source>
        <dbReference type="EMBL" id="NMV38929.1"/>
    </source>
</evidence>
<dbReference type="Proteomes" id="UP000575469">
    <property type="component" value="Unassembled WGS sequence"/>
</dbReference>
<evidence type="ECO:0000256" key="4">
    <source>
        <dbReference type="ARBA" id="ARBA00023163"/>
    </source>
</evidence>
<gene>
    <name evidence="5" type="ORF">ACS15_0153</name>
    <name evidence="6" type="ORF">HGR00_13510</name>
</gene>
<keyword evidence="4" id="KW-0804">Transcription</keyword>
<dbReference type="EMBL" id="CP012605">
    <property type="protein sequence ID" value="ANH72671.1"/>
    <property type="molecule type" value="Genomic_DNA"/>
</dbReference>
<dbReference type="AlphaFoldDB" id="A0A848P054"/>
<dbReference type="Gene3D" id="1.10.10.10">
    <property type="entry name" value="Winged helix-like DNA-binding domain superfamily/Winged helix DNA-binding domain"/>
    <property type="match status" value="1"/>
</dbReference>
<dbReference type="GO" id="GO:0003677">
    <property type="term" value="F:DNA binding"/>
    <property type="evidence" value="ECO:0007669"/>
    <property type="project" value="UniProtKB-KW"/>
</dbReference>
<keyword evidence="3" id="KW-0238">DNA-binding</keyword>
<sequence length="127" mass="14232">MTKTSPRIKPTAAELNLLRVLWQLGPATVKQVHQAVQVEKPETTYAAVLRQLQIMHAKGMLVRDERERSHVYAPAQRQNVLQSGLLNEFINKAFAGSGKALVLAALRGHVTKEERAEIEALLREEDL</sequence>
<dbReference type="Pfam" id="PF03965">
    <property type="entry name" value="Penicillinase_R"/>
    <property type="match status" value="1"/>
</dbReference>
<dbReference type="InterPro" id="IPR005650">
    <property type="entry name" value="BlaI_family"/>
</dbReference>
<evidence type="ECO:0000256" key="1">
    <source>
        <dbReference type="ARBA" id="ARBA00011046"/>
    </source>
</evidence>
<dbReference type="Proteomes" id="UP000077927">
    <property type="component" value="Chromosome 1"/>
</dbReference>
<evidence type="ECO:0000313" key="5">
    <source>
        <dbReference type="EMBL" id="ANH72671.1"/>
    </source>
</evidence>
<accession>A0A848P054</accession>
<name>A0A848P054_9RALS</name>
<organism evidence="6 8">
    <name type="scientific">Ralstonia insidiosa</name>
    <dbReference type="NCBI Taxonomy" id="190721"/>
    <lineage>
        <taxon>Bacteria</taxon>
        <taxon>Pseudomonadati</taxon>
        <taxon>Pseudomonadota</taxon>
        <taxon>Betaproteobacteria</taxon>
        <taxon>Burkholderiales</taxon>
        <taxon>Burkholderiaceae</taxon>
        <taxon>Ralstonia</taxon>
    </lineage>
</organism>
<dbReference type="GO" id="GO:0045892">
    <property type="term" value="P:negative regulation of DNA-templated transcription"/>
    <property type="evidence" value="ECO:0007669"/>
    <property type="project" value="InterPro"/>
</dbReference>
<dbReference type="KEGG" id="rin:ACS15_0153"/>
<reference evidence="6 8" key="2">
    <citation type="submission" date="2020-04" db="EMBL/GenBank/DDBJ databases">
        <title>Ralstonia insidiosa genome sequencing and assembly.</title>
        <authorList>
            <person name="Martins R.C.R."/>
            <person name="Perdigao-Neto L.V."/>
            <person name="Levin A.S.S."/>
            <person name="Costa S.F."/>
        </authorList>
    </citation>
    <scope>NUCLEOTIDE SEQUENCE [LARGE SCALE GENOMIC DNA]</scope>
    <source>
        <strain evidence="6 8">5047</strain>
    </source>
</reference>
<dbReference type="RefSeq" id="WP_021196195.1">
    <property type="nucleotide sequence ID" value="NZ_CP012605.1"/>
</dbReference>
<evidence type="ECO:0000256" key="2">
    <source>
        <dbReference type="ARBA" id="ARBA00023015"/>
    </source>
</evidence>
<comment type="similarity">
    <text evidence="1">Belongs to the BlaI transcriptional regulatory family.</text>
</comment>
<evidence type="ECO:0000256" key="3">
    <source>
        <dbReference type="ARBA" id="ARBA00023125"/>
    </source>
</evidence>
<reference evidence="5 7" key="1">
    <citation type="submission" date="2015-09" db="EMBL/GenBank/DDBJ databases">
        <authorList>
            <person name="Xu Y."/>
            <person name="Nagy A."/>
            <person name="Liu N.T."/>
            <person name="Nou X."/>
        </authorList>
    </citation>
    <scope>NUCLEOTIDE SEQUENCE [LARGE SCALE GENOMIC DNA]</scope>
    <source>
        <strain evidence="5 7">FC1138</strain>
    </source>
</reference>
<dbReference type="EMBL" id="JABBZM010000011">
    <property type="protein sequence ID" value="NMV38929.1"/>
    <property type="molecule type" value="Genomic_DNA"/>
</dbReference>
<dbReference type="InterPro" id="IPR036390">
    <property type="entry name" value="WH_DNA-bd_sf"/>
</dbReference>
<dbReference type="InterPro" id="IPR036388">
    <property type="entry name" value="WH-like_DNA-bd_sf"/>
</dbReference>
<evidence type="ECO:0000313" key="7">
    <source>
        <dbReference type="Proteomes" id="UP000077927"/>
    </source>
</evidence>